<keyword evidence="2" id="KW-1185">Reference proteome</keyword>
<evidence type="ECO:0000313" key="2">
    <source>
        <dbReference type="Proteomes" id="UP000323521"/>
    </source>
</evidence>
<proteinExistence type="predicted"/>
<gene>
    <name evidence="1" type="ORF">DCMF_16180</name>
</gene>
<accession>A0A3G1KUI6</accession>
<reference evidence="1 2" key="1">
    <citation type="submission" date="2016-10" db="EMBL/GenBank/DDBJ databases">
        <title>Complete Genome Sequence of Peptococcaceae strain DCMF.</title>
        <authorList>
            <person name="Edwards R.J."/>
            <person name="Holland S.I."/>
            <person name="Deshpande N.P."/>
            <person name="Wong Y.K."/>
            <person name="Ertan H."/>
            <person name="Manefield M."/>
            <person name="Russell T.L."/>
            <person name="Lee M.J."/>
        </authorList>
    </citation>
    <scope>NUCLEOTIDE SEQUENCE [LARGE SCALE GENOMIC DNA]</scope>
    <source>
        <strain evidence="1 2">DCMF</strain>
    </source>
</reference>
<dbReference type="InterPro" id="IPR027417">
    <property type="entry name" value="P-loop_NTPase"/>
</dbReference>
<organism evidence="1 2">
    <name type="scientific">Formimonas warabiya</name>
    <dbReference type="NCBI Taxonomy" id="1761012"/>
    <lineage>
        <taxon>Bacteria</taxon>
        <taxon>Bacillati</taxon>
        <taxon>Bacillota</taxon>
        <taxon>Clostridia</taxon>
        <taxon>Eubacteriales</taxon>
        <taxon>Peptococcaceae</taxon>
        <taxon>Candidatus Formimonas</taxon>
    </lineage>
</organism>
<dbReference type="OrthoDB" id="9783544at2"/>
<protein>
    <submittedName>
        <fullName evidence="1">Uncharacterized protein</fullName>
    </submittedName>
</protein>
<dbReference type="KEGG" id="fwa:DCMF_16180"/>
<evidence type="ECO:0000313" key="1">
    <source>
        <dbReference type="EMBL" id="ATW26106.1"/>
    </source>
</evidence>
<dbReference type="Proteomes" id="UP000323521">
    <property type="component" value="Chromosome"/>
</dbReference>
<name>A0A3G1KUI6_FORW1</name>
<dbReference type="AlphaFoldDB" id="A0A3G1KUI6"/>
<dbReference type="SUPFAM" id="SSF52540">
    <property type="entry name" value="P-loop containing nucleoside triphosphate hydrolases"/>
    <property type="match status" value="1"/>
</dbReference>
<dbReference type="RefSeq" id="WP_148135381.1">
    <property type="nucleotide sequence ID" value="NZ_CP017634.1"/>
</dbReference>
<sequence length="364" mass="39650">MDTMQIRLGVAGTAKNTGKTTVTASMIQELRKRECRFFLTSIGYDGENIDNVTGLPKPKLRVEAGDIVVTAEKCLISSTAALEVMGKTDIFTPLGEVLITRVKKPGLVVTAGPNKSSEARRLNDLLQKLGPGITIFDGALNRIAPMTETDGFILATGAAKTPDILSLAQETEIIWRICNLPTVPRAAELAQGAPPVAALLSPDLKVIKRLDTPSLLSERDIIDLTDTPRKEGSYLYIPGIASEKSFHRACALFERQGGQAFFTFADPIKILAAGNPSSYHKLIVRLEKAGIFVGVLRRVPLLAVTVNPFYSHYRVESHTYDPAFVDAEQLRVSVQRAVQVPVYNIVKQGPEALVDLILSRKEGM</sequence>
<dbReference type="EMBL" id="CP017634">
    <property type="protein sequence ID" value="ATW26106.1"/>
    <property type="molecule type" value="Genomic_DNA"/>
</dbReference>